<evidence type="ECO:0000313" key="1">
    <source>
        <dbReference type="EMBL" id="KAJ7009903.1"/>
    </source>
</evidence>
<reference evidence="1 2" key="1">
    <citation type="journal article" date="2023" name="Mol. Ecol. Resour.">
        <title>Chromosome-level genome assembly of a triploid poplar Populus alba 'Berolinensis'.</title>
        <authorList>
            <person name="Chen S."/>
            <person name="Yu Y."/>
            <person name="Wang X."/>
            <person name="Wang S."/>
            <person name="Zhang T."/>
            <person name="Zhou Y."/>
            <person name="He R."/>
            <person name="Meng N."/>
            <person name="Wang Y."/>
            <person name="Liu W."/>
            <person name="Liu Z."/>
            <person name="Liu J."/>
            <person name="Guo Q."/>
            <person name="Huang H."/>
            <person name="Sederoff R.R."/>
            <person name="Wang G."/>
            <person name="Qu G."/>
            <person name="Chen S."/>
        </authorList>
    </citation>
    <scope>NUCLEOTIDE SEQUENCE [LARGE SCALE GENOMIC DNA]</scope>
    <source>
        <strain evidence="1">SC-2020</strain>
    </source>
</reference>
<dbReference type="PANTHER" id="PTHR37807">
    <property type="entry name" value="OS07G0160300 PROTEIN"/>
    <property type="match status" value="1"/>
</dbReference>
<keyword evidence="2" id="KW-1185">Reference proteome</keyword>
<organism evidence="1 2">
    <name type="scientific">Populus alba x Populus x berolinensis</name>
    <dbReference type="NCBI Taxonomy" id="444605"/>
    <lineage>
        <taxon>Eukaryota</taxon>
        <taxon>Viridiplantae</taxon>
        <taxon>Streptophyta</taxon>
        <taxon>Embryophyta</taxon>
        <taxon>Tracheophyta</taxon>
        <taxon>Spermatophyta</taxon>
        <taxon>Magnoliopsida</taxon>
        <taxon>eudicotyledons</taxon>
        <taxon>Gunneridae</taxon>
        <taxon>Pentapetalae</taxon>
        <taxon>rosids</taxon>
        <taxon>fabids</taxon>
        <taxon>Malpighiales</taxon>
        <taxon>Salicaceae</taxon>
        <taxon>Saliceae</taxon>
        <taxon>Populus</taxon>
    </lineage>
</organism>
<evidence type="ECO:0000313" key="2">
    <source>
        <dbReference type="Proteomes" id="UP001164929"/>
    </source>
</evidence>
<dbReference type="EMBL" id="JAQIZT010000001">
    <property type="protein sequence ID" value="KAJ7009903.1"/>
    <property type="molecule type" value="Genomic_DNA"/>
</dbReference>
<dbReference type="AlphaFoldDB" id="A0AAD6RJA0"/>
<dbReference type="PANTHER" id="PTHR37807:SF4">
    <property type="entry name" value="DC1 DOMAIN-CONTAINING PROTEIN"/>
    <property type="match status" value="1"/>
</dbReference>
<gene>
    <name evidence="1" type="ORF">NC653_000575</name>
</gene>
<name>A0AAD6RJA0_9ROSI</name>
<proteinExistence type="predicted"/>
<comment type="caution">
    <text evidence="1">The sequence shown here is derived from an EMBL/GenBank/DDBJ whole genome shotgun (WGS) entry which is preliminary data.</text>
</comment>
<sequence length="167" mass="18400">MEGREEMEPGIDVEEQPESPLLIAMKGHSSRNKSKIAHELAQFLNSPLIDEEDTIPALHDSIETEHCDGLSFGNSLANLFNPALFEAQCYHQLSPLTAPTLTGNQNDPDLDYYDVGNVAKLNIDTTKSFHAKDFITGMLPDHSAKLPYHSAKLNLCINNVGVRAKAQ</sequence>
<accession>A0AAD6RJA0</accession>
<dbReference type="Proteomes" id="UP001164929">
    <property type="component" value="Chromosome 1"/>
</dbReference>
<protein>
    <submittedName>
        <fullName evidence="1">Uncharacterized protein</fullName>
    </submittedName>
</protein>